<keyword evidence="1" id="KW-0723">Serine/threonine-protein kinase</keyword>
<dbReference type="RefSeq" id="WP_246406298.1">
    <property type="nucleotide sequence ID" value="NZ_JACCFS010000001.1"/>
</dbReference>
<dbReference type="Pfam" id="PF13581">
    <property type="entry name" value="HATPase_c_2"/>
    <property type="match status" value="1"/>
</dbReference>
<dbReference type="AlphaFoldDB" id="A0A7Z0EPJ1"/>
<dbReference type="EMBL" id="JACCFS010000001">
    <property type="protein sequence ID" value="NYJ35917.1"/>
    <property type="molecule type" value="Genomic_DNA"/>
</dbReference>
<dbReference type="InterPro" id="IPR036890">
    <property type="entry name" value="HATPase_C_sf"/>
</dbReference>
<protein>
    <submittedName>
        <fullName evidence="3">Two-component sensor histidine kinase</fullName>
    </submittedName>
</protein>
<feature type="domain" description="Histidine kinase/HSP90-like ATPase" evidence="2">
    <location>
        <begin position="23"/>
        <end position="139"/>
    </location>
</feature>
<dbReference type="Proteomes" id="UP000572051">
    <property type="component" value="Unassembled WGS sequence"/>
</dbReference>
<evidence type="ECO:0000313" key="4">
    <source>
        <dbReference type="Proteomes" id="UP000572051"/>
    </source>
</evidence>
<dbReference type="SUPFAM" id="SSF55874">
    <property type="entry name" value="ATPase domain of HSP90 chaperone/DNA topoisomerase II/histidine kinase"/>
    <property type="match status" value="1"/>
</dbReference>
<dbReference type="InterPro" id="IPR003594">
    <property type="entry name" value="HATPase_dom"/>
</dbReference>
<keyword evidence="3" id="KW-0808">Transferase</keyword>
<dbReference type="CDD" id="cd16936">
    <property type="entry name" value="HATPase_RsbW-like"/>
    <property type="match status" value="1"/>
</dbReference>
<dbReference type="PANTHER" id="PTHR35526:SF3">
    <property type="entry name" value="ANTI-SIGMA-F FACTOR RSBW"/>
    <property type="match status" value="1"/>
</dbReference>
<dbReference type="InterPro" id="IPR050267">
    <property type="entry name" value="Anti-sigma-factor_SerPK"/>
</dbReference>
<reference evidence="3 4" key="1">
    <citation type="submission" date="2020-07" db="EMBL/GenBank/DDBJ databases">
        <title>Sequencing the genomes of 1000 actinobacteria strains.</title>
        <authorList>
            <person name="Klenk H.-P."/>
        </authorList>
    </citation>
    <scope>NUCLEOTIDE SEQUENCE [LARGE SCALE GENOMIC DNA]</scope>
    <source>
        <strain evidence="3 4">DSM 44442</strain>
    </source>
</reference>
<sequence length="150" mass="16914">MPVQKKGNRWRGESTGYFDGRFDQVRRIRDWCRKAIRMDEERAAPVLLIASELATNAIQHSASGDQYGRVRVTVEVMPGDFVLLRVIDDGSRVGRRVTRPCVPARAEEPSVGGHGLALVSALSEKWWWTDHPQGVAVWVLIDPHRSPDDD</sequence>
<name>A0A7Z0EPJ1_9ACTN</name>
<accession>A0A7Z0EPJ1</accession>
<keyword evidence="3" id="KW-0418">Kinase</keyword>
<comment type="caution">
    <text evidence="3">The sequence shown here is derived from an EMBL/GenBank/DDBJ whole genome shotgun (WGS) entry which is preliminary data.</text>
</comment>
<organism evidence="3 4">
    <name type="scientific">Nocardiopsis aegyptia</name>
    <dbReference type="NCBI Taxonomy" id="220378"/>
    <lineage>
        <taxon>Bacteria</taxon>
        <taxon>Bacillati</taxon>
        <taxon>Actinomycetota</taxon>
        <taxon>Actinomycetes</taxon>
        <taxon>Streptosporangiales</taxon>
        <taxon>Nocardiopsidaceae</taxon>
        <taxon>Nocardiopsis</taxon>
    </lineage>
</organism>
<evidence type="ECO:0000259" key="2">
    <source>
        <dbReference type="Pfam" id="PF13581"/>
    </source>
</evidence>
<dbReference type="Gene3D" id="3.30.565.10">
    <property type="entry name" value="Histidine kinase-like ATPase, C-terminal domain"/>
    <property type="match status" value="1"/>
</dbReference>
<evidence type="ECO:0000313" key="3">
    <source>
        <dbReference type="EMBL" id="NYJ35917.1"/>
    </source>
</evidence>
<gene>
    <name evidence="3" type="ORF">HNR10_003798</name>
</gene>
<proteinExistence type="predicted"/>
<dbReference type="PANTHER" id="PTHR35526">
    <property type="entry name" value="ANTI-SIGMA-F FACTOR RSBW-RELATED"/>
    <property type="match status" value="1"/>
</dbReference>
<keyword evidence="4" id="KW-1185">Reference proteome</keyword>
<dbReference type="GO" id="GO:0004674">
    <property type="term" value="F:protein serine/threonine kinase activity"/>
    <property type="evidence" value="ECO:0007669"/>
    <property type="project" value="UniProtKB-KW"/>
</dbReference>
<evidence type="ECO:0000256" key="1">
    <source>
        <dbReference type="ARBA" id="ARBA00022527"/>
    </source>
</evidence>